<keyword evidence="2" id="KW-0547">Nucleotide-binding</keyword>
<proteinExistence type="predicted"/>
<evidence type="ECO:0000259" key="1">
    <source>
        <dbReference type="SMART" id="SM00382"/>
    </source>
</evidence>
<dbReference type="RefSeq" id="WP_162334025.1">
    <property type="nucleotide sequence ID" value="NZ_CP048113.1"/>
</dbReference>
<keyword evidence="3" id="KW-1185">Reference proteome</keyword>
<dbReference type="Proteomes" id="UP000476411">
    <property type="component" value="Chromosome"/>
</dbReference>
<evidence type="ECO:0000313" key="2">
    <source>
        <dbReference type="EMBL" id="QHS62377.1"/>
    </source>
</evidence>
<keyword evidence="2" id="KW-0067">ATP-binding</keyword>
<dbReference type="EMBL" id="CP048113">
    <property type="protein sequence ID" value="QHS62377.1"/>
    <property type="molecule type" value="Genomic_DNA"/>
</dbReference>
<dbReference type="PANTHER" id="PTHR43581:SF4">
    <property type="entry name" value="ATP_GTP PHOSPHATASE"/>
    <property type="match status" value="1"/>
</dbReference>
<dbReference type="GO" id="GO:0005524">
    <property type="term" value="F:ATP binding"/>
    <property type="evidence" value="ECO:0007669"/>
    <property type="project" value="UniProtKB-KW"/>
</dbReference>
<sequence length="384" mass="44388">MSNIFVTSINIDEVRNIKQLQIPLSSDERKHLIITGRNGSGKTSLLIAIKLYLNEILSENITATDIQGNYINFKGAINGVSLDFSGRQRKIVESLRTGKFIVTYFDSKRLTSFNQPVGINKITLKDQYTFDERVAKEFIQYIVNLKADMSFARDENELEEVKKVDSWFSNFEKALAELFGDPSIQLSFDRKNYNFNVIEKGKEPYTLNQLSDGYSAILSIITELILRMDNRGTRNYDIEGIVLIDEIETHLHIELQKKILPFLTSFFPKIQFIVTTHSPFVLSSIENTIICDLEKKIVTDDLSGYSYDTLIESYFEADKYSTVLKNKMQEYERLMAMNSLNDSEKIQLQELKRYIEDIPKFLADELAVKIQQIQLKKLNNKKNQ</sequence>
<dbReference type="InterPro" id="IPR027417">
    <property type="entry name" value="P-loop_NTPase"/>
</dbReference>
<dbReference type="InterPro" id="IPR003959">
    <property type="entry name" value="ATPase_AAA_core"/>
</dbReference>
<dbReference type="AlphaFoldDB" id="A0A6B9ZKB7"/>
<organism evidence="2 3">
    <name type="scientific">Chitinophaga agri</name>
    <dbReference type="NCBI Taxonomy" id="2703787"/>
    <lineage>
        <taxon>Bacteria</taxon>
        <taxon>Pseudomonadati</taxon>
        <taxon>Bacteroidota</taxon>
        <taxon>Chitinophagia</taxon>
        <taxon>Chitinophagales</taxon>
        <taxon>Chitinophagaceae</taxon>
        <taxon>Chitinophaga</taxon>
    </lineage>
</organism>
<dbReference type="SUPFAM" id="SSF52540">
    <property type="entry name" value="P-loop containing nucleoside triphosphate hydrolases"/>
    <property type="match status" value="1"/>
</dbReference>
<dbReference type="InterPro" id="IPR051396">
    <property type="entry name" value="Bact_Antivir_Def_Nuclease"/>
</dbReference>
<dbReference type="Pfam" id="PF13304">
    <property type="entry name" value="AAA_21"/>
    <property type="match status" value="1"/>
</dbReference>
<dbReference type="SMART" id="SM00382">
    <property type="entry name" value="AAA"/>
    <property type="match status" value="1"/>
</dbReference>
<feature type="domain" description="AAA+ ATPase" evidence="1">
    <location>
        <begin position="28"/>
        <end position="303"/>
    </location>
</feature>
<dbReference type="Gene3D" id="3.40.50.300">
    <property type="entry name" value="P-loop containing nucleotide triphosphate hydrolases"/>
    <property type="match status" value="1"/>
</dbReference>
<dbReference type="InterPro" id="IPR003593">
    <property type="entry name" value="AAA+_ATPase"/>
</dbReference>
<protein>
    <submittedName>
        <fullName evidence="2">ATP-binding protein</fullName>
    </submittedName>
</protein>
<dbReference type="PANTHER" id="PTHR43581">
    <property type="entry name" value="ATP/GTP PHOSPHATASE"/>
    <property type="match status" value="1"/>
</dbReference>
<accession>A0A6B9ZKB7</accession>
<dbReference type="GO" id="GO:0016887">
    <property type="term" value="F:ATP hydrolysis activity"/>
    <property type="evidence" value="ECO:0007669"/>
    <property type="project" value="InterPro"/>
</dbReference>
<name>A0A6B9ZKB7_9BACT</name>
<reference evidence="2 3" key="1">
    <citation type="submission" date="2020-01" db="EMBL/GenBank/DDBJ databases">
        <title>Complete genome sequence of Chitinophaga sp. H33E-04 isolated from quinoa roots.</title>
        <authorList>
            <person name="Weon H.-Y."/>
            <person name="Lee S.A."/>
        </authorList>
    </citation>
    <scope>NUCLEOTIDE SEQUENCE [LARGE SCALE GENOMIC DNA]</scope>
    <source>
        <strain evidence="2 3">H33E-04</strain>
    </source>
</reference>
<evidence type="ECO:0000313" key="3">
    <source>
        <dbReference type="Proteomes" id="UP000476411"/>
    </source>
</evidence>
<dbReference type="CDD" id="cd00267">
    <property type="entry name" value="ABC_ATPase"/>
    <property type="match status" value="1"/>
</dbReference>
<gene>
    <name evidence="2" type="ORF">GWR21_23155</name>
</gene>
<dbReference type="KEGG" id="chih:GWR21_23155"/>